<evidence type="ECO:0000313" key="5">
    <source>
        <dbReference type="Proteomes" id="UP000231962"/>
    </source>
</evidence>
<dbReference type="InterPro" id="IPR001296">
    <property type="entry name" value="Glyco_trans_1"/>
</dbReference>
<organism evidence="4 6">
    <name type="scientific">Leptospira perolatii</name>
    <dbReference type="NCBI Taxonomy" id="2023191"/>
    <lineage>
        <taxon>Bacteria</taxon>
        <taxon>Pseudomonadati</taxon>
        <taxon>Spirochaetota</taxon>
        <taxon>Spirochaetia</taxon>
        <taxon>Leptospirales</taxon>
        <taxon>Leptospiraceae</taxon>
        <taxon>Leptospira</taxon>
    </lineage>
</organism>
<feature type="domain" description="Glycosyl transferase family 1" evidence="2">
    <location>
        <begin position="165"/>
        <end position="326"/>
    </location>
</feature>
<dbReference type="Proteomes" id="UP000231990">
    <property type="component" value="Unassembled WGS sequence"/>
</dbReference>
<proteinExistence type="predicted"/>
<evidence type="ECO:0000313" key="6">
    <source>
        <dbReference type="Proteomes" id="UP000231990"/>
    </source>
</evidence>
<protein>
    <submittedName>
        <fullName evidence="4">Glycosyl transferase</fullName>
    </submittedName>
</protein>
<dbReference type="OrthoDB" id="9787617at2"/>
<evidence type="ECO:0000259" key="2">
    <source>
        <dbReference type="Pfam" id="PF00534"/>
    </source>
</evidence>
<dbReference type="GO" id="GO:0016757">
    <property type="term" value="F:glycosyltransferase activity"/>
    <property type="evidence" value="ECO:0007669"/>
    <property type="project" value="InterPro"/>
</dbReference>
<accession>A0A2M9ZKY3</accession>
<dbReference type="Gene3D" id="3.40.50.2000">
    <property type="entry name" value="Glycogen Phosphorylase B"/>
    <property type="match status" value="2"/>
</dbReference>
<reference evidence="5 6" key="1">
    <citation type="submission" date="2017-07" db="EMBL/GenBank/DDBJ databases">
        <title>Leptospira spp. isolated from tropical soils.</title>
        <authorList>
            <person name="Thibeaux R."/>
            <person name="Iraola G."/>
            <person name="Ferres I."/>
            <person name="Bierque E."/>
            <person name="Girault D."/>
            <person name="Soupe-Gilbert M.-E."/>
            <person name="Picardeau M."/>
            <person name="Goarant C."/>
        </authorList>
    </citation>
    <scope>NUCLEOTIDE SEQUENCE [LARGE SCALE GENOMIC DNA]</scope>
    <source>
        <strain evidence="4 6">FH1-B-B1</strain>
        <strain evidence="3 5">FH1-B-C1</strain>
    </source>
</reference>
<dbReference type="AlphaFoldDB" id="A0A2M9ZKY3"/>
<dbReference type="CDD" id="cd03801">
    <property type="entry name" value="GT4_PimA-like"/>
    <property type="match status" value="1"/>
</dbReference>
<name>A0A2M9ZKY3_9LEPT</name>
<dbReference type="SUPFAM" id="SSF53756">
    <property type="entry name" value="UDP-Glycosyltransferase/glycogen phosphorylase"/>
    <property type="match status" value="1"/>
</dbReference>
<dbReference type="RefSeq" id="WP_100713625.1">
    <property type="nucleotide sequence ID" value="NZ_NPDY01000006.1"/>
</dbReference>
<keyword evidence="5" id="KW-1185">Reference proteome</keyword>
<gene>
    <name evidence="3" type="ORF">CH360_08630</name>
    <name evidence="4" type="ORF">CH373_13055</name>
</gene>
<dbReference type="Proteomes" id="UP000231962">
    <property type="component" value="Unassembled WGS sequence"/>
</dbReference>
<evidence type="ECO:0000313" key="4">
    <source>
        <dbReference type="EMBL" id="PJZ72634.1"/>
    </source>
</evidence>
<dbReference type="EMBL" id="NPDY01000006">
    <property type="protein sequence ID" value="PJZ69958.1"/>
    <property type="molecule type" value="Genomic_DNA"/>
</dbReference>
<evidence type="ECO:0000256" key="1">
    <source>
        <dbReference type="ARBA" id="ARBA00022679"/>
    </source>
</evidence>
<evidence type="ECO:0000313" key="3">
    <source>
        <dbReference type="EMBL" id="PJZ69958.1"/>
    </source>
</evidence>
<dbReference type="EMBL" id="NPDZ01000008">
    <property type="protein sequence ID" value="PJZ72634.1"/>
    <property type="molecule type" value="Genomic_DNA"/>
</dbReference>
<dbReference type="GO" id="GO:0009103">
    <property type="term" value="P:lipopolysaccharide biosynthetic process"/>
    <property type="evidence" value="ECO:0007669"/>
    <property type="project" value="TreeGrafter"/>
</dbReference>
<sequence>MSKPTIHQFSAGFNLGDAISNEMLALKSVFRNLGYASEIYAENTGPGTGTLVKKYKSFHSKSRDIVFYHHSIHSGVLETVTKCKNYKILVYHNVTPYRFFDRYDLKLTYLLRRGREELETLRDSFDYVFAVSEYNRSELKSIGYENVGILPITYQIPTLKDNDTKVEKKEPKSGPCFLFVGRITPNKKQDDLIRFAYYYLKTFGPNFQLFIVGFSSKELYLYREELERMLDFYNLRKNVIITDFLPEEKLQEMYKNSDLFLSMSEHEGFCVPLLEAMVHGVPVMAYDAGAVRETLSGAGILFKEKKMQVLVELANQIATDQNLKKKILLSQGERIQNFSSIQPETILRPILAELT</sequence>
<comment type="caution">
    <text evidence="4">The sequence shown here is derived from an EMBL/GenBank/DDBJ whole genome shotgun (WGS) entry which is preliminary data.</text>
</comment>
<dbReference type="Pfam" id="PF00534">
    <property type="entry name" value="Glycos_transf_1"/>
    <property type="match status" value="1"/>
</dbReference>
<dbReference type="PANTHER" id="PTHR46401:SF2">
    <property type="entry name" value="GLYCOSYLTRANSFERASE WBBK-RELATED"/>
    <property type="match status" value="1"/>
</dbReference>
<keyword evidence="1 4" id="KW-0808">Transferase</keyword>
<dbReference type="PANTHER" id="PTHR46401">
    <property type="entry name" value="GLYCOSYLTRANSFERASE WBBK-RELATED"/>
    <property type="match status" value="1"/>
</dbReference>